<sequence>MEEITRAAGFIGATVGGVHGIIENTAPLPGDPDPAWPRPTAMTTSGRFLDQEWAHDPSVWAWATAAAPGAASLVLADALARREPLLLGPDGLRAGGHTIGVRELSAVGVTTAKGARYFVHAGLPDGSYLCWHEQRARYEIDRLRALLVA</sequence>
<evidence type="ECO:0000313" key="1">
    <source>
        <dbReference type="EMBL" id="GLZ76511.1"/>
    </source>
</evidence>
<dbReference type="RefSeq" id="WP_285661688.1">
    <property type="nucleotide sequence ID" value="NZ_BSTX01000001.1"/>
</dbReference>
<gene>
    <name evidence="1" type="ORF">Afil01_13180</name>
</gene>
<dbReference type="Proteomes" id="UP001165079">
    <property type="component" value="Unassembled WGS sequence"/>
</dbReference>
<organism evidence="1 2">
    <name type="scientific">Actinorhabdospora filicis</name>
    <dbReference type="NCBI Taxonomy" id="1785913"/>
    <lineage>
        <taxon>Bacteria</taxon>
        <taxon>Bacillati</taxon>
        <taxon>Actinomycetota</taxon>
        <taxon>Actinomycetes</taxon>
        <taxon>Micromonosporales</taxon>
        <taxon>Micromonosporaceae</taxon>
        <taxon>Actinorhabdospora</taxon>
    </lineage>
</organism>
<keyword evidence="2" id="KW-1185">Reference proteome</keyword>
<reference evidence="1" key="1">
    <citation type="submission" date="2023-03" db="EMBL/GenBank/DDBJ databases">
        <title>Actinorhabdospora filicis NBRC 111898.</title>
        <authorList>
            <person name="Ichikawa N."/>
            <person name="Sato H."/>
            <person name="Tonouchi N."/>
        </authorList>
    </citation>
    <scope>NUCLEOTIDE SEQUENCE</scope>
    <source>
        <strain evidence="1">NBRC 111898</strain>
    </source>
</reference>
<evidence type="ECO:0000313" key="2">
    <source>
        <dbReference type="Proteomes" id="UP001165079"/>
    </source>
</evidence>
<proteinExistence type="predicted"/>
<name>A0A9W6SKY8_9ACTN</name>
<accession>A0A9W6SKY8</accession>
<dbReference type="EMBL" id="BSTX01000001">
    <property type="protein sequence ID" value="GLZ76511.1"/>
    <property type="molecule type" value="Genomic_DNA"/>
</dbReference>
<protein>
    <submittedName>
        <fullName evidence="1">Uncharacterized protein</fullName>
    </submittedName>
</protein>
<comment type="caution">
    <text evidence="1">The sequence shown here is derived from an EMBL/GenBank/DDBJ whole genome shotgun (WGS) entry which is preliminary data.</text>
</comment>
<dbReference type="AlphaFoldDB" id="A0A9W6SKY8"/>